<evidence type="ECO:0000313" key="2">
    <source>
        <dbReference type="EMBL" id="AHW63732.1"/>
    </source>
</evidence>
<proteinExistence type="predicted"/>
<dbReference type="KEGG" id="cgy:CGLY_06435"/>
<dbReference type="EMBL" id="CP006842">
    <property type="protein sequence ID" value="AHW63732.1"/>
    <property type="molecule type" value="Genomic_DNA"/>
</dbReference>
<sequence length="66" mass="7716">MNQFTRLQVNELKRLLKASNERVDSLENRVSVLESKYRAALTSIRRLLQRHPESADVVADDIRHDL</sequence>
<dbReference type="Proteomes" id="UP000023703">
    <property type="component" value="Chromosome"/>
</dbReference>
<protein>
    <submittedName>
        <fullName evidence="2">Uncharacterized protein</fullName>
    </submittedName>
</protein>
<feature type="coiled-coil region" evidence="1">
    <location>
        <begin position="2"/>
        <end position="36"/>
    </location>
</feature>
<keyword evidence="1" id="KW-0175">Coiled coil</keyword>
<name>X5DST4_9CORY</name>
<dbReference type="AlphaFoldDB" id="X5DST4"/>
<gene>
    <name evidence="2" type="ORF">CGLY_06435</name>
</gene>
<evidence type="ECO:0000256" key="1">
    <source>
        <dbReference type="SAM" id="Coils"/>
    </source>
</evidence>
<accession>X5DST4</accession>
<dbReference type="RefSeq" id="WP_038547569.1">
    <property type="nucleotide sequence ID" value="NZ_CP006842.1"/>
</dbReference>
<evidence type="ECO:0000313" key="3">
    <source>
        <dbReference type="Proteomes" id="UP000023703"/>
    </source>
</evidence>
<organism evidence="2 3">
    <name type="scientific">Corynebacterium glyciniphilum AJ 3170</name>
    <dbReference type="NCBI Taxonomy" id="1404245"/>
    <lineage>
        <taxon>Bacteria</taxon>
        <taxon>Bacillati</taxon>
        <taxon>Actinomycetota</taxon>
        <taxon>Actinomycetes</taxon>
        <taxon>Mycobacteriales</taxon>
        <taxon>Corynebacteriaceae</taxon>
        <taxon>Corynebacterium</taxon>
    </lineage>
</organism>
<keyword evidence="3" id="KW-1185">Reference proteome</keyword>
<reference evidence="2 3" key="1">
    <citation type="journal article" date="2015" name="Int. J. Syst. Evol. Microbiol.">
        <title>Revisiting Corynebacterium glyciniphilum (ex Kubota et al., 1972) sp. nov., nom. rev., isolated from putrefied banana.</title>
        <authorList>
            <person name="Al-Dilaimi A."/>
            <person name="Bednarz H."/>
            <person name="Lomker A."/>
            <person name="Niehaus K."/>
            <person name="Kalinowski J."/>
            <person name="Ruckert C."/>
        </authorList>
    </citation>
    <scope>NUCLEOTIDE SEQUENCE [LARGE SCALE GENOMIC DNA]</scope>
    <source>
        <strain evidence="2">AJ 3170</strain>
    </source>
</reference>
<dbReference type="HOGENOM" id="CLU_2823810_0_0_11"/>